<dbReference type="PANTHER" id="PTHR13061">
    <property type="entry name" value="DYNACTIN SUBUNIT P25"/>
    <property type="match status" value="1"/>
</dbReference>
<evidence type="ECO:0000313" key="1">
    <source>
        <dbReference type="EMBL" id="EPR34832.1"/>
    </source>
</evidence>
<dbReference type="CDD" id="cd04645">
    <property type="entry name" value="LbH_gamma_CA_like"/>
    <property type="match status" value="1"/>
</dbReference>
<proteinExistence type="predicted"/>
<comment type="caution">
    <text evidence="1">The sequence shown here is derived from an EMBL/GenBank/DDBJ whole genome shotgun (WGS) entry which is preliminary data.</text>
</comment>
<protein>
    <submittedName>
        <fullName evidence="1">Transferase hexapeptide repeat containing protein</fullName>
    </submittedName>
</protein>
<dbReference type="GO" id="GO:0016740">
    <property type="term" value="F:transferase activity"/>
    <property type="evidence" value="ECO:0007669"/>
    <property type="project" value="UniProtKB-KW"/>
</dbReference>
<dbReference type="InterPro" id="IPR047324">
    <property type="entry name" value="LbH_gamma_CA-like"/>
</dbReference>
<dbReference type="PANTHER" id="PTHR13061:SF29">
    <property type="entry name" value="GAMMA CARBONIC ANHYDRASE-LIKE 1, MITOCHONDRIAL-RELATED"/>
    <property type="match status" value="1"/>
</dbReference>
<name>S7TCA6_DESML</name>
<dbReference type="STRING" id="897.B2D07_07020"/>
<accession>S7TCA6</accession>
<sequence length="173" mass="18601">MIIEFKGKRPRIGKNVFIAPNAVVIGDVEIGDGSSIWFNTVIRGDSDIIRIGRSTNIQDNCTVHIDEGKPTIIGDNVTVGHNTVVHGCIVEDLCLIGIHSTVLSGAHIKRGSIIASNALVMEGKTVGPFHLVAGVPATLKKTLPETILDVLKASAELYRNKVRDFQAAKIVEK</sequence>
<evidence type="ECO:0000313" key="2">
    <source>
        <dbReference type="Proteomes" id="UP000014977"/>
    </source>
</evidence>
<dbReference type="Pfam" id="PF00132">
    <property type="entry name" value="Hexapep"/>
    <property type="match status" value="1"/>
</dbReference>
<keyword evidence="1" id="KW-0808">Transferase</keyword>
<dbReference type="RefSeq" id="WP_020878301.1">
    <property type="nucleotide sequence ID" value="NZ_ATHJ01000110.1"/>
</dbReference>
<dbReference type="InterPro" id="IPR001451">
    <property type="entry name" value="Hexapep"/>
</dbReference>
<dbReference type="Gene3D" id="2.160.10.10">
    <property type="entry name" value="Hexapeptide repeat proteins"/>
    <property type="match status" value="1"/>
</dbReference>
<dbReference type="InterPro" id="IPR050484">
    <property type="entry name" value="Transf_Hexapept/Carb_Anhydrase"/>
</dbReference>
<dbReference type="AlphaFoldDB" id="S7TCA6"/>
<dbReference type="Pfam" id="PF14602">
    <property type="entry name" value="Hexapep_2"/>
    <property type="match status" value="1"/>
</dbReference>
<dbReference type="InterPro" id="IPR011004">
    <property type="entry name" value="Trimer_LpxA-like_sf"/>
</dbReference>
<gene>
    <name evidence="1" type="ORF">dsmv_3211</name>
</gene>
<dbReference type="SUPFAM" id="SSF51161">
    <property type="entry name" value="Trimeric LpxA-like enzymes"/>
    <property type="match status" value="1"/>
</dbReference>
<dbReference type="Proteomes" id="UP000014977">
    <property type="component" value="Unassembled WGS sequence"/>
</dbReference>
<reference evidence="1 2" key="1">
    <citation type="journal article" date="2013" name="Genome Announc.">
        <title>Draft genome sequences for three mercury-methylating, sulfate-reducing bacteria.</title>
        <authorList>
            <person name="Brown S.D."/>
            <person name="Hurt R.A.Jr."/>
            <person name="Gilmour C.C."/>
            <person name="Elias D.A."/>
        </authorList>
    </citation>
    <scope>NUCLEOTIDE SEQUENCE [LARGE SCALE GENOMIC DNA]</scope>
    <source>
        <strain evidence="1 2">DSM 2059</strain>
    </source>
</reference>
<organism evidence="1 2">
    <name type="scientific">Desulfococcus multivorans DSM 2059</name>
    <dbReference type="NCBI Taxonomy" id="1121405"/>
    <lineage>
        <taxon>Bacteria</taxon>
        <taxon>Pseudomonadati</taxon>
        <taxon>Thermodesulfobacteriota</taxon>
        <taxon>Desulfobacteria</taxon>
        <taxon>Desulfobacterales</taxon>
        <taxon>Desulfococcaceae</taxon>
        <taxon>Desulfococcus</taxon>
    </lineage>
</organism>
<dbReference type="OrthoDB" id="9803036at2"/>
<dbReference type="eggNOG" id="COG0663">
    <property type="taxonomic scope" value="Bacteria"/>
</dbReference>
<dbReference type="EMBL" id="ATHJ01000110">
    <property type="protein sequence ID" value="EPR34832.1"/>
    <property type="molecule type" value="Genomic_DNA"/>
</dbReference>
<keyword evidence="2" id="KW-1185">Reference proteome</keyword>